<dbReference type="AlphaFoldDB" id="A0A5C0SEV6"/>
<sequence length="138" mass="15813">MTVKKVVLYSIIGFIITALVVGVTFYFVAQKKVNQEPKEIKTYIYSIGELYANVKDSRKILKVNLDVEISDEKLTEKLNSKRSEITNNILELLRSKSEVQLSGDEGQQALRKEILKSIKLVLPSEDIIDVYFIEFIIQ</sequence>
<dbReference type="PANTHER" id="PTHR35091:SF2">
    <property type="entry name" value="FLAGELLAR PROTEIN FLIL"/>
    <property type="match status" value="1"/>
</dbReference>
<keyword evidence="9 10" id="KW-0472">Membrane</keyword>
<keyword evidence="12" id="KW-1185">Reference proteome</keyword>
<evidence type="ECO:0000256" key="2">
    <source>
        <dbReference type="ARBA" id="ARBA00004162"/>
    </source>
</evidence>
<dbReference type="GO" id="GO:0005886">
    <property type="term" value="C:plasma membrane"/>
    <property type="evidence" value="ECO:0007669"/>
    <property type="project" value="UniProtKB-SubCell"/>
</dbReference>
<evidence type="ECO:0000256" key="9">
    <source>
        <dbReference type="ARBA" id="ARBA00023136"/>
    </source>
</evidence>
<dbReference type="Proteomes" id="UP000324646">
    <property type="component" value="Chromosome"/>
</dbReference>
<evidence type="ECO:0000256" key="3">
    <source>
        <dbReference type="ARBA" id="ARBA00008281"/>
    </source>
</evidence>
<gene>
    <name evidence="11" type="ORF">FQB35_07690</name>
</gene>
<proteinExistence type="inferred from homology"/>
<dbReference type="KEGG" id="crs:FQB35_07690"/>
<keyword evidence="8 10" id="KW-1133">Transmembrane helix</keyword>
<comment type="similarity">
    <text evidence="3 10">Belongs to the FliL family.</text>
</comment>
<evidence type="ECO:0000256" key="4">
    <source>
        <dbReference type="ARBA" id="ARBA00022475"/>
    </source>
</evidence>
<evidence type="ECO:0000256" key="5">
    <source>
        <dbReference type="ARBA" id="ARBA00022500"/>
    </source>
</evidence>
<feature type="transmembrane region" description="Helical" evidence="10">
    <location>
        <begin position="6"/>
        <end position="28"/>
    </location>
</feature>
<dbReference type="EMBL" id="CP042243">
    <property type="protein sequence ID" value="QEK12267.1"/>
    <property type="molecule type" value="Genomic_DNA"/>
</dbReference>
<keyword evidence="4 10" id="KW-1003">Cell membrane</keyword>
<accession>A0A5C0SEV6</accession>
<dbReference type="Pfam" id="PF03748">
    <property type="entry name" value="FliL"/>
    <property type="match status" value="1"/>
</dbReference>
<evidence type="ECO:0000256" key="6">
    <source>
        <dbReference type="ARBA" id="ARBA00022692"/>
    </source>
</evidence>
<evidence type="ECO:0000256" key="1">
    <source>
        <dbReference type="ARBA" id="ARBA00002254"/>
    </source>
</evidence>
<dbReference type="InterPro" id="IPR005503">
    <property type="entry name" value="FliL"/>
</dbReference>
<evidence type="ECO:0000313" key="12">
    <source>
        <dbReference type="Proteomes" id="UP000324646"/>
    </source>
</evidence>
<comment type="function">
    <text evidence="1 10">Controls the rotational direction of flagella during chemotaxis.</text>
</comment>
<dbReference type="GO" id="GO:0006935">
    <property type="term" value="P:chemotaxis"/>
    <property type="evidence" value="ECO:0007669"/>
    <property type="project" value="UniProtKB-KW"/>
</dbReference>
<dbReference type="RefSeq" id="WP_148809422.1">
    <property type="nucleotide sequence ID" value="NZ_CP042243.1"/>
</dbReference>
<organism evidence="11 12">
    <name type="scientific">Crassaminicella thermophila</name>
    <dbReference type="NCBI Taxonomy" id="2599308"/>
    <lineage>
        <taxon>Bacteria</taxon>
        <taxon>Bacillati</taxon>
        <taxon>Bacillota</taxon>
        <taxon>Clostridia</taxon>
        <taxon>Eubacteriales</taxon>
        <taxon>Clostridiaceae</taxon>
        <taxon>Crassaminicella</taxon>
    </lineage>
</organism>
<dbReference type="GO" id="GO:0071978">
    <property type="term" value="P:bacterial-type flagellum-dependent swarming motility"/>
    <property type="evidence" value="ECO:0007669"/>
    <property type="project" value="TreeGrafter"/>
</dbReference>
<evidence type="ECO:0000256" key="10">
    <source>
        <dbReference type="RuleBase" id="RU364125"/>
    </source>
</evidence>
<dbReference type="GO" id="GO:0009425">
    <property type="term" value="C:bacterial-type flagellum basal body"/>
    <property type="evidence" value="ECO:0007669"/>
    <property type="project" value="InterPro"/>
</dbReference>
<reference evidence="11 12" key="1">
    <citation type="submission" date="2019-07" db="EMBL/GenBank/DDBJ databases">
        <title>Complete genome of Crassaminicella thermophila SY095.</title>
        <authorList>
            <person name="Li X."/>
        </authorList>
    </citation>
    <scope>NUCLEOTIDE SEQUENCE [LARGE SCALE GENOMIC DNA]</scope>
    <source>
        <strain evidence="11 12">SY095</strain>
    </source>
</reference>
<keyword evidence="5 10" id="KW-0145">Chemotaxis</keyword>
<evidence type="ECO:0000256" key="8">
    <source>
        <dbReference type="ARBA" id="ARBA00022989"/>
    </source>
</evidence>
<name>A0A5C0SEV6_CRATE</name>
<keyword evidence="7 10" id="KW-0283">Flagellar rotation</keyword>
<dbReference type="PANTHER" id="PTHR35091">
    <property type="entry name" value="FLAGELLAR PROTEIN FLIL"/>
    <property type="match status" value="1"/>
</dbReference>
<protein>
    <recommendedName>
        <fullName evidence="10">Flagellar protein FliL</fullName>
    </recommendedName>
</protein>
<keyword evidence="6 10" id="KW-0812">Transmembrane</keyword>
<comment type="subcellular location">
    <subcellularLocation>
        <location evidence="2">Cell membrane</location>
        <topology evidence="2">Single-pass membrane protein</topology>
    </subcellularLocation>
</comment>
<dbReference type="OrthoDB" id="166089at2"/>
<evidence type="ECO:0000256" key="7">
    <source>
        <dbReference type="ARBA" id="ARBA00022779"/>
    </source>
</evidence>
<evidence type="ECO:0000313" key="11">
    <source>
        <dbReference type="EMBL" id="QEK12267.1"/>
    </source>
</evidence>